<keyword evidence="1" id="KW-0732">Signal</keyword>
<proteinExistence type="predicted"/>
<keyword evidence="3" id="KW-1185">Reference proteome</keyword>
<gene>
    <name evidence="2" type="ORF">KP79_PYT11596</name>
</gene>
<accession>A0A210QAD2</accession>
<name>A0A210QAD2_MIZYE</name>
<comment type="caution">
    <text evidence="2">The sequence shown here is derived from an EMBL/GenBank/DDBJ whole genome shotgun (WGS) entry which is preliminary data.</text>
</comment>
<sequence length="86" mass="9694">MKFSITAKGLCLLLWMVAFLHEGQAQICPLGCTPQYELITESCRKLIFFRRRCTSFHHFLTEMTDLIWQKVGGVSTGVTIPSGRGS</sequence>
<dbReference type="Proteomes" id="UP000242188">
    <property type="component" value="Unassembled WGS sequence"/>
</dbReference>
<feature type="chain" id="PRO_5012645675" evidence="1">
    <location>
        <begin position="26"/>
        <end position="86"/>
    </location>
</feature>
<feature type="signal peptide" evidence="1">
    <location>
        <begin position="1"/>
        <end position="25"/>
    </location>
</feature>
<protein>
    <submittedName>
        <fullName evidence="2">Uncharacterized protein</fullName>
    </submittedName>
</protein>
<evidence type="ECO:0000313" key="2">
    <source>
        <dbReference type="EMBL" id="OWF45688.1"/>
    </source>
</evidence>
<dbReference type="AlphaFoldDB" id="A0A210QAD2"/>
<dbReference type="EMBL" id="NEDP02004420">
    <property type="protein sequence ID" value="OWF45688.1"/>
    <property type="molecule type" value="Genomic_DNA"/>
</dbReference>
<organism evidence="2 3">
    <name type="scientific">Mizuhopecten yessoensis</name>
    <name type="common">Japanese scallop</name>
    <name type="synonym">Patinopecten yessoensis</name>
    <dbReference type="NCBI Taxonomy" id="6573"/>
    <lineage>
        <taxon>Eukaryota</taxon>
        <taxon>Metazoa</taxon>
        <taxon>Spiralia</taxon>
        <taxon>Lophotrochozoa</taxon>
        <taxon>Mollusca</taxon>
        <taxon>Bivalvia</taxon>
        <taxon>Autobranchia</taxon>
        <taxon>Pteriomorphia</taxon>
        <taxon>Pectinida</taxon>
        <taxon>Pectinoidea</taxon>
        <taxon>Pectinidae</taxon>
        <taxon>Mizuhopecten</taxon>
    </lineage>
</organism>
<evidence type="ECO:0000313" key="3">
    <source>
        <dbReference type="Proteomes" id="UP000242188"/>
    </source>
</evidence>
<reference evidence="2 3" key="1">
    <citation type="journal article" date="2017" name="Nat. Ecol. Evol.">
        <title>Scallop genome provides insights into evolution of bilaterian karyotype and development.</title>
        <authorList>
            <person name="Wang S."/>
            <person name="Zhang J."/>
            <person name="Jiao W."/>
            <person name="Li J."/>
            <person name="Xun X."/>
            <person name="Sun Y."/>
            <person name="Guo X."/>
            <person name="Huan P."/>
            <person name="Dong B."/>
            <person name="Zhang L."/>
            <person name="Hu X."/>
            <person name="Sun X."/>
            <person name="Wang J."/>
            <person name="Zhao C."/>
            <person name="Wang Y."/>
            <person name="Wang D."/>
            <person name="Huang X."/>
            <person name="Wang R."/>
            <person name="Lv J."/>
            <person name="Li Y."/>
            <person name="Zhang Z."/>
            <person name="Liu B."/>
            <person name="Lu W."/>
            <person name="Hui Y."/>
            <person name="Liang J."/>
            <person name="Zhou Z."/>
            <person name="Hou R."/>
            <person name="Li X."/>
            <person name="Liu Y."/>
            <person name="Li H."/>
            <person name="Ning X."/>
            <person name="Lin Y."/>
            <person name="Zhao L."/>
            <person name="Xing Q."/>
            <person name="Dou J."/>
            <person name="Li Y."/>
            <person name="Mao J."/>
            <person name="Guo H."/>
            <person name="Dou H."/>
            <person name="Li T."/>
            <person name="Mu C."/>
            <person name="Jiang W."/>
            <person name="Fu Q."/>
            <person name="Fu X."/>
            <person name="Miao Y."/>
            <person name="Liu J."/>
            <person name="Yu Q."/>
            <person name="Li R."/>
            <person name="Liao H."/>
            <person name="Li X."/>
            <person name="Kong Y."/>
            <person name="Jiang Z."/>
            <person name="Chourrout D."/>
            <person name="Li R."/>
            <person name="Bao Z."/>
        </authorList>
    </citation>
    <scope>NUCLEOTIDE SEQUENCE [LARGE SCALE GENOMIC DNA]</scope>
    <source>
        <strain evidence="2 3">PY_sf001</strain>
    </source>
</reference>
<evidence type="ECO:0000256" key="1">
    <source>
        <dbReference type="SAM" id="SignalP"/>
    </source>
</evidence>